<sequence length="454" mass="51323">MTGDHSRRNTSAVAWIISYMANDLQANDPRVGFCWDRGVDDYPAMLHDTGAEVRLVVSYFDSEVLRRRFLGRTVTWGDDPDYTRHEYRVPEVVWFADHLGHVCLVEPRRSGSTLGSSSRVDQGSTSFRFAVACGQQGRAYSRINGMRTHLQGLDEWIPLGAVSHERQKDAVENHRDVITLEAKPSVKVGRRLNASIENWYSFSISPHPGGSKISDRVHLRTEASSARTWDQHLDVHNALRQLLVVAGWQRYGFTDVEVQQKNDPETVMSGDAIGPRWAPVFTYALERPTEVSRSRFLFTFEEIGAVGVGRWFALRDRFGRGVAAMLHTVGRPGGALETTLSEAAAALEHIGHHIGVEAGENPGQRIREHLRRVTGQIRSDIGFDLDDWVLRLADAYRRVKHPDHDDPDSLEMLNLLREARLVFRVWVAGRLGATPSVIEGNLRFDAMRRPYERL</sequence>
<evidence type="ECO:0000313" key="2">
    <source>
        <dbReference type="EMBL" id="KAA1399910.1"/>
    </source>
</evidence>
<proteinExistence type="predicted"/>
<comment type="caution">
    <text evidence="2">The sequence shown here is derived from an EMBL/GenBank/DDBJ whole genome shotgun (WGS) entry which is preliminary data.</text>
</comment>
<dbReference type="AlphaFoldDB" id="A0A5M4FII2"/>
<organism evidence="2 3">
    <name type="scientific">Aeromicrobium ginsengisoli</name>
    <dbReference type="NCBI Taxonomy" id="363867"/>
    <lineage>
        <taxon>Bacteria</taxon>
        <taxon>Bacillati</taxon>
        <taxon>Actinomycetota</taxon>
        <taxon>Actinomycetes</taxon>
        <taxon>Propionibacteriales</taxon>
        <taxon>Nocardioidaceae</taxon>
        <taxon>Aeromicrobium</taxon>
    </lineage>
</organism>
<evidence type="ECO:0000259" key="1">
    <source>
        <dbReference type="Pfam" id="PF18862"/>
    </source>
</evidence>
<dbReference type="OrthoDB" id="5087769at2"/>
<accession>A0A5M4FII2</accession>
<feature type="domain" description="ApeA N-terminal" evidence="1">
    <location>
        <begin position="55"/>
        <end position="305"/>
    </location>
</feature>
<protein>
    <recommendedName>
        <fullName evidence="1">ApeA N-terminal domain-containing protein</fullName>
    </recommendedName>
</protein>
<dbReference type="RefSeq" id="WP_149688022.1">
    <property type="nucleotide sequence ID" value="NZ_SDPQ02000001.1"/>
</dbReference>
<keyword evidence="3" id="KW-1185">Reference proteome</keyword>
<name>A0A5M4FII2_9ACTN</name>
<evidence type="ECO:0000313" key="3">
    <source>
        <dbReference type="Proteomes" id="UP000380867"/>
    </source>
</evidence>
<reference evidence="2" key="1">
    <citation type="submission" date="2019-09" db="EMBL/GenBank/DDBJ databases">
        <authorList>
            <person name="Li J."/>
        </authorList>
    </citation>
    <scope>NUCLEOTIDE SEQUENCE [LARGE SCALE GENOMIC DNA]</scope>
    <source>
        <strain evidence="2">JCM 14732</strain>
    </source>
</reference>
<dbReference type="Pfam" id="PF18862">
    <property type="entry name" value="ApeA_NTD1"/>
    <property type="match status" value="1"/>
</dbReference>
<gene>
    <name evidence="2" type="ORF">ESP70_003910</name>
</gene>
<dbReference type="EMBL" id="SDPQ02000001">
    <property type="protein sequence ID" value="KAA1399910.1"/>
    <property type="molecule type" value="Genomic_DNA"/>
</dbReference>
<dbReference type="Proteomes" id="UP000380867">
    <property type="component" value="Unassembled WGS sequence"/>
</dbReference>
<dbReference type="InterPro" id="IPR041223">
    <property type="entry name" value="ApeA_NTD"/>
</dbReference>